<dbReference type="GO" id="GO:0009966">
    <property type="term" value="P:regulation of signal transduction"/>
    <property type="evidence" value="ECO:0007669"/>
    <property type="project" value="InterPro"/>
</dbReference>
<dbReference type="PANTHER" id="PTHR12398:SF20">
    <property type="entry name" value="PROTEIN PHOSPHATASE 1 REGULATORY INHIBITOR SUBUNIT 2"/>
    <property type="match status" value="1"/>
</dbReference>
<feature type="region of interest" description="Disordered" evidence="1">
    <location>
        <begin position="1"/>
        <end position="65"/>
    </location>
</feature>
<dbReference type="PhylomeDB" id="A0A0G4F9G3"/>
<sequence length="109" mass="12038">MKKPGSEKKKSAGVKFDEAVIAEHDKERGTRQKIIEPKTPFHYASEDGQDQEASSSNGGAVCPKDLANKLNDHAKKAAFEEKRKAHYNEYEAVKAMKAKMAAGDDDDDE</sequence>
<feature type="compositionally biased region" description="Basic and acidic residues" evidence="1">
    <location>
        <begin position="1"/>
        <end position="36"/>
    </location>
</feature>
<dbReference type="VEuPathDB" id="CryptoDB:Cvel_185"/>
<evidence type="ECO:0008006" key="3">
    <source>
        <dbReference type="Google" id="ProtNLM"/>
    </source>
</evidence>
<gene>
    <name evidence="2" type="ORF">Cvel_185</name>
</gene>
<accession>A0A0G4F9G3</accession>
<dbReference type="InterPro" id="IPR007062">
    <property type="entry name" value="PPI-2"/>
</dbReference>
<evidence type="ECO:0000313" key="2">
    <source>
        <dbReference type="EMBL" id="CEM09490.1"/>
    </source>
</evidence>
<dbReference type="PANTHER" id="PTHR12398">
    <property type="entry name" value="PROTEIN PHOSPHATASE INHIBITOR"/>
    <property type="match status" value="1"/>
</dbReference>
<dbReference type="EMBL" id="CDMZ01000221">
    <property type="protein sequence ID" value="CEM09490.1"/>
    <property type="molecule type" value="Genomic_DNA"/>
</dbReference>
<dbReference type="AlphaFoldDB" id="A0A0G4F9G3"/>
<evidence type="ECO:0000256" key="1">
    <source>
        <dbReference type="SAM" id="MobiDB-lite"/>
    </source>
</evidence>
<dbReference type="Pfam" id="PF04979">
    <property type="entry name" value="IPP-2"/>
    <property type="match status" value="1"/>
</dbReference>
<dbReference type="GO" id="GO:0004864">
    <property type="term" value="F:protein phosphatase inhibitor activity"/>
    <property type="evidence" value="ECO:0007669"/>
    <property type="project" value="InterPro"/>
</dbReference>
<proteinExistence type="predicted"/>
<reference evidence="2" key="1">
    <citation type="submission" date="2014-11" db="EMBL/GenBank/DDBJ databases">
        <authorList>
            <person name="Otto D Thomas"/>
            <person name="Naeem Raeece"/>
        </authorList>
    </citation>
    <scope>NUCLEOTIDE SEQUENCE</scope>
</reference>
<protein>
    <recommendedName>
        <fullName evidence="3">Protein phosphatase inhibitor 2</fullName>
    </recommendedName>
</protein>
<dbReference type="Gene3D" id="6.10.250.1050">
    <property type="match status" value="1"/>
</dbReference>
<organism evidence="2">
    <name type="scientific">Chromera velia CCMP2878</name>
    <dbReference type="NCBI Taxonomy" id="1169474"/>
    <lineage>
        <taxon>Eukaryota</taxon>
        <taxon>Sar</taxon>
        <taxon>Alveolata</taxon>
        <taxon>Colpodellida</taxon>
        <taxon>Chromeraceae</taxon>
        <taxon>Chromera</taxon>
    </lineage>
</organism>
<name>A0A0G4F9G3_9ALVE</name>